<organism evidence="1 2">
    <name type="scientific">Roseomonas indoligenes</name>
    <dbReference type="NCBI Taxonomy" id="2820811"/>
    <lineage>
        <taxon>Bacteria</taxon>
        <taxon>Pseudomonadati</taxon>
        <taxon>Pseudomonadota</taxon>
        <taxon>Alphaproteobacteria</taxon>
        <taxon>Acetobacterales</taxon>
        <taxon>Roseomonadaceae</taxon>
        <taxon>Roseomonas</taxon>
    </lineage>
</organism>
<proteinExistence type="predicted"/>
<dbReference type="Proteomes" id="UP000677537">
    <property type="component" value="Unassembled WGS sequence"/>
</dbReference>
<dbReference type="AlphaFoldDB" id="A0A940S889"/>
<dbReference type="PANTHER" id="PTHR12993:SF29">
    <property type="entry name" value="BLR3841 PROTEIN"/>
    <property type="match status" value="1"/>
</dbReference>
<accession>A0A940S889</accession>
<evidence type="ECO:0000313" key="1">
    <source>
        <dbReference type="EMBL" id="MBP0495839.1"/>
    </source>
</evidence>
<dbReference type="GO" id="GO:0016811">
    <property type="term" value="F:hydrolase activity, acting on carbon-nitrogen (but not peptide) bonds, in linear amides"/>
    <property type="evidence" value="ECO:0007669"/>
    <property type="project" value="TreeGrafter"/>
</dbReference>
<dbReference type="PANTHER" id="PTHR12993">
    <property type="entry name" value="N-ACETYLGLUCOSAMINYL-PHOSPHATIDYLINOSITOL DE-N-ACETYLASE-RELATED"/>
    <property type="match status" value="1"/>
</dbReference>
<name>A0A940S889_9PROT</name>
<protein>
    <submittedName>
        <fullName evidence="1">PIG-L family deacetylase</fullName>
    </submittedName>
</protein>
<comment type="caution">
    <text evidence="1">The sequence shown here is derived from an EMBL/GenBank/DDBJ whole genome shotgun (WGS) entry which is preliminary data.</text>
</comment>
<sequence length="253" mass="26969">MRAGDFLREAEALPLVPLNTLVPEGGVLVLAPHPDDESLGCGGLLAALAAAGRPARVVVMSDGAGSHPNSRTHPAPVLRELRRREAVEAMRALGVPPPIFLNLPDGDVPRAETPSGNAVAFENAVEAVIGAAIGLGTIAATIDLDPHKDHEATWAIAKEASRRAGLRLLGYPVWSWRHLYPAMAPIAPVEVPAPPRGMRLDVSAQMAAKRRAVMAHRSQVTRLIEDDPFGFILSPAVLSVLMRPFEVYLEEVA</sequence>
<keyword evidence="2" id="KW-1185">Reference proteome</keyword>
<reference evidence="1" key="1">
    <citation type="submission" date="2021-03" db="EMBL/GenBank/DDBJ databases">
        <authorList>
            <person name="So Y."/>
        </authorList>
    </citation>
    <scope>NUCLEOTIDE SEQUENCE</scope>
    <source>
        <strain evidence="1">SG15</strain>
    </source>
</reference>
<dbReference type="InterPro" id="IPR003737">
    <property type="entry name" value="GlcNAc_PI_deacetylase-related"/>
</dbReference>
<evidence type="ECO:0000313" key="2">
    <source>
        <dbReference type="Proteomes" id="UP000677537"/>
    </source>
</evidence>
<dbReference type="Pfam" id="PF02585">
    <property type="entry name" value="PIG-L"/>
    <property type="match status" value="1"/>
</dbReference>
<dbReference type="RefSeq" id="WP_209376633.1">
    <property type="nucleotide sequence ID" value="NZ_JAGIZA010000022.1"/>
</dbReference>
<dbReference type="SUPFAM" id="SSF102588">
    <property type="entry name" value="LmbE-like"/>
    <property type="match status" value="1"/>
</dbReference>
<dbReference type="EMBL" id="JAGIZA010000022">
    <property type="protein sequence ID" value="MBP0495839.1"/>
    <property type="molecule type" value="Genomic_DNA"/>
</dbReference>
<dbReference type="Gene3D" id="3.40.50.10320">
    <property type="entry name" value="LmbE-like"/>
    <property type="match status" value="1"/>
</dbReference>
<dbReference type="InterPro" id="IPR024078">
    <property type="entry name" value="LmbE-like_dom_sf"/>
</dbReference>
<gene>
    <name evidence="1" type="ORF">J5Y10_23850</name>
</gene>